<gene>
    <name evidence="1" type="ORF">MCSF7_00146</name>
</gene>
<proteinExistence type="predicted"/>
<keyword evidence="2" id="KW-1185">Reference proteome</keyword>
<dbReference type="Proteomes" id="UP000004978">
    <property type="component" value="Unassembled WGS sequence"/>
</dbReference>
<sequence length="214" mass="26072">MKETILKTIPQETIFLENEVNIFLPLENKIKIDECLQSNNFENFQLDFLKTYFLYDDLKDFFTVNLDKIKDYKFSSFFREKHNLDFNLKSLRIIENQKNILWLTFKITNVELKKLSYFILHFDSIYSQYQNEYKLSCENQIKIFSANEENEKICLNLEFFRWILNLSFKINDVERYLPKSLDYLNMKKLVGYLILNSSHETYLIDIKEIFKNYN</sequence>
<dbReference type="RefSeq" id="WP_006608451.1">
    <property type="nucleotide sequence ID" value="NZ_AFXA01000008.1"/>
</dbReference>
<evidence type="ECO:0000313" key="1">
    <source>
        <dbReference type="EMBL" id="EGV00365.1"/>
    </source>
</evidence>
<dbReference type="EMBL" id="AFXA01000008">
    <property type="protein sequence ID" value="EGV00365.1"/>
    <property type="molecule type" value="Genomic_DNA"/>
</dbReference>
<reference evidence="1 2" key="1">
    <citation type="journal article" date="2013" name="Genome Announc.">
        <title>Genome Sequence of Mycoplasma columbinum Strain SF7.</title>
        <authorList>
            <person name="Guo Z."/>
            <person name="Xu X."/>
            <person name="Zheng Q."/>
            <person name="Li T."/>
            <person name="Kuang S."/>
            <person name="Zhang Z."/>
            <person name="Chen Y."/>
            <person name="Lu X."/>
            <person name="Zhou R."/>
            <person name="Bi D."/>
            <person name="Jin H."/>
        </authorList>
    </citation>
    <scope>NUCLEOTIDE SEQUENCE [LARGE SCALE GENOMIC DNA]</scope>
    <source>
        <strain evidence="1 2">SF7</strain>
    </source>
</reference>
<name>F9UJI4_9BACT</name>
<comment type="caution">
    <text evidence="1">The sequence shown here is derived from an EMBL/GenBank/DDBJ whole genome shotgun (WGS) entry which is preliminary data.</text>
</comment>
<protein>
    <submittedName>
        <fullName evidence="1">Uncharacterized protein</fullName>
    </submittedName>
</protein>
<evidence type="ECO:0000313" key="2">
    <source>
        <dbReference type="Proteomes" id="UP000004978"/>
    </source>
</evidence>
<dbReference type="AlphaFoldDB" id="F9UJI4"/>
<dbReference type="STRING" id="1037410.MCSF7_00146"/>
<accession>F9UJI4</accession>
<organism evidence="1 2">
    <name type="scientific">Mycoplasmopsis columbina SF7</name>
    <dbReference type="NCBI Taxonomy" id="1037410"/>
    <lineage>
        <taxon>Bacteria</taxon>
        <taxon>Bacillati</taxon>
        <taxon>Mycoplasmatota</taxon>
        <taxon>Mycoplasmoidales</taxon>
        <taxon>Metamycoplasmataceae</taxon>
        <taxon>Mycoplasmopsis</taxon>
    </lineage>
</organism>